<dbReference type="Proteomes" id="UP000576209">
    <property type="component" value="Unassembled WGS sequence"/>
</dbReference>
<organism evidence="1 2">
    <name type="scientific">Neolewinella aquimaris</name>
    <dbReference type="NCBI Taxonomy" id="1835722"/>
    <lineage>
        <taxon>Bacteria</taxon>
        <taxon>Pseudomonadati</taxon>
        <taxon>Bacteroidota</taxon>
        <taxon>Saprospiria</taxon>
        <taxon>Saprospirales</taxon>
        <taxon>Lewinellaceae</taxon>
        <taxon>Neolewinella</taxon>
    </lineage>
</organism>
<evidence type="ECO:0000313" key="2">
    <source>
        <dbReference type="Proteomes" id="UP000576209"/>
    </source>
</evidence>
<reference evidence="1 2" key="1">
    <citation type="submission" date="2020-08" db="EMBL/GenBank/DDBJ databases">
        <title>Genomic Encyclopedia of Type Strains, Phase IV (KMG-IV): sequencing the most valuable type-strain genomes for metagenomic binning, comparative biology and taxonomic classification.</title>
        <authorList>
            <person name="Goeker M."/>
        </authorList>
    </citation>
    <scope>NUCLEOTIDE SEQUENCE [LARGE SCALE GENOMIC DNA]</scope>
    <source>
        <strain evidence="1 2">DSM 105137</strain>
    </source>
</reference>
<protein>
    <submittedName>
        <fullName evidence="1">Uncharacterized protein</fullName>
    </submittedName>
</protein>
<keyword evidence="2" id="KW-1185">Reference proteome</keyword>
<proteinExistence type="predicted"/>
<evidence type="ECO:0000313" key="1">
    <source>
        <dbReference type="EMBL" id="MBB4079180.1"/>
    </source>
</evidence>
<gene>
    <name evidence="1" type="ORF">GGR28_001800</name>
</gene>
<comment type="caution">
    <text evidence="1">The sequence shown here is derived from an EMBL/GenBank/DDBJ whole genome shotgun (WGS) entry which is preliminary data.</text>
</comment>
<name>A0A840E260_9BACT</name>
<dbReference type="AlphaFoldDB" id="A0A840E260"/>
<accession>A0A840E260</accession>
<sequence length="26" mass="2990">MSLAELEQYLDARFPPSFSNTTHHPT</sequence>
<dbReference type="EMBL" id="JACIFF010000004">
    <property type="protein sequence ID" value="MBB4079180.1"/>
    <property type="molecule type" value="Genomic_DNA"/>
</dbReference>